<comment type="function">
    <text evidence="13 14">Fluoride-specific ion channel. Important for reducing fluoride concentration in the cell, thus reducing its toxicity.</text>
</comment>
<feature type="binding site" evidence="14">
    <location>
        <position position="78"/>
    </location>
    <ligand>
        <name>Na(+)</name>
        <dbReference type="ChEBI" id="CHEBI:29101"/>
        <note>structural</note>
    </ligand>
</feature>
<dbReference type="GO" id="GO:0046872">
    <property type="term" value="F:metal ion binding"/>
    <property type="evidence" value="ECO:0007669"/>
    <property type="project" value="UniProtKB-KW"/>
</dbReference>
<dbReference type="GO" id="GO:0005886">
    <property type="term" value="C:plasma membrane"/>
    <property type="evidence" value="ECO:0007669"/>
    <property type="project" value="UniProtKB-SubCell"/>
</dbReference>
<organism evidence="15 16">
    <name type="scientific">Texcoconibacillus texcoconensis</name>
    <dbReference type="NCBI Taxonomy" id="1095777"/>
    <lineage>
        <taxon>Bacteria</taxon>
        <taxon>Bacillati</taxon>
        <taxon>Bacillota</taxon>
        <taxon>Bacilli</taxon>
        <taxon>Bacillales</taxon>
        <taxon>Bacillaceae</taxon>
        <taxon>Texcoconibacillus</taxon>
    </lineage>
</organism>
<name>A0A840QSG1_9BACI</name>
<dbReference type="PANTHER" id="PTHR28259">
    <property type="entry name" value="FLUORIDE EXPORT PROTEIN 1-RELATED"/>
    <property type="match status" value="1"/>
</dbReference>
<dbReference type="NCBIfam" id="TIGR00494">
    <property type="entry name" value="crcB"/>
    <property type="match status" value="1"/>
</dbReference>
<feature type="transmembrane region" description="Helical" evidence="14">
    <location>
        <begin position="68"/>
        <end position="91"/>
    </location>
</feature>
<evidence type="ECO:0000256" key="6">
    <source>
        <dbReference type="ARBA" id="ARBA00022989"/>
    </source>
</evidence>
<feature type="binding site" evidence="14">
    <location>
        <position position="81"/>
    </location>
    <ligand>
        <name>Na(+)</name>
        <dbReference type="ChEBI" id="CHEBI:29101"/>
        <note>structural</note>
    </ligand>
</feature>
<evidence type="ECO:0000256" key="8">
    <source>
        <dbReference type="ARBA" id="ARBA00023065"/>
    </source>
</evidence>
<comment type="similarity">
    <text evidence="11 14">Belongs to the fluoride channel Fluc/FEX (TC 1.A.43) family.</text>
</comment>
<evidence type="ECO:0000256" key="13">
    <source>
        <dbReference type="ARBA" id="ARBA00049940"/>
    </source>
</evidence>
<feature type="transmembrane region" description="Helical" evidence="14">
    <location>
        <begin position="36"/>
        <end position="56"/>
    </location>
</feature>
<evidence type="ECO:0000256" key="4">
    <source>
        <dbReference type="ARBA" id="ARBA00022692"/>
    </source>
</evidence>
<dbReference type="EMBL" id="JACHHB010000011">
    <property type="protein sequence ID" value="MBB5174253.1"/>
    <property type="molecule type" value="Genomic_DNA"/>
</dbReference>
<keyword evidence="5 14" id="KW-0479">Metal-binding</keyword>
<evidence type="ECO:0000256" key="9">
    <source>
        <dbReference type="ARBA" id="ARBA00023136"/>
    </source>
</evidence>
<comment type="subcellular location">
    <subcellularLocation>
        <location evidence="1 14">Cell membrane</location>
        <topology evidence="1 14">Multi-pass membrane protein</topology>
    </subcellularLocation>
</comment>
<dbReference type="GO" id="GO:0062054">
    <property type="term" value="F:fluoride channel activity"/>
    <property type="evidence" value="ECO:0007669"/>
    <property type="project" value="UniProtKB-UniRule"/>
</dbReference>
<evidence type="ECO:0000313" key="16">
    <source>
        <dbReference type="Proteomes" id="UP000551878"/>
    </source>
</evidence>
<evidence type="ECO:0000256" key="3">
    <source>
        <dbReference type="ARBA" id="ARBA00022475"/>
    </source>
</evidence>
<dbReference type="AlphaFoldDB" id="A0A840QSG1"/>
<comment type="catalytic activity">
    <reaction evidence="12">
        <text>fluoride(in) = fluoride(out)</text>
        <dbReference type="Rhea" id="RHEA:76159"/>
        <dbReference type="ChEBI" id="CHEBI:17051"/>
    </reaction>
    <physiologicalReaction direction="left-to-right" evidence="12">
        <dbReference type="Rhea" id="RHEA:76160"/>
    </physiologicalReaction>
</comment>
<keyword evidence="4 14" id="KW-0812">Transmembrane</keyword>
<keyword evidence="7 14" id="KW-0915">Sodium</keyword>
<keyword evidence="8 14" id="KW-0406">Ion transport</keyword>
<protein>
    <recommendedName>
        <fullName evidence="14">Fluoride-specific ion channel FluC</fullName>
    </recommendedName>
</protein>
<keyword evidence="2 14" id="KW-0813">Transport</keyword>
<dbReference type="PANTHER" id="PTHR28259:SF16">
    <property type="entry name" value="FLUORIDE-SPECIFIC ION CHANNEL FLUC 2"/>
    <property type="match status" value="1"/>
</dbReference>
<comment type="caution">
    <text evidence="15">The sequence shown here is derived from an EMBL/GenBank/DDBJ whole genome shotgun (WGS) entry which is preliminary data.</text>
</comment>
<feature type="transmembrane region" description="Helical" evidence="14">
    <location>
        <begin position="103"/>
        <end position="124"/>
    </location>
</feature>
<evidence type="ECO:0000256" key="1">
    <source>
        <dbReference type="ARBA" id="ARBA00004651"/>
    </source>
</evidence>
<dbReference type="Proteomes" id="UP000551878">
    <property type="component" value="Unassembled WGS sequence"/>
</dbReference>
<keyword evidence="9 14" id="KW-0472">Membrane</keyword>
<keyword evidence="10 14" id="KW-0407">Ion channel</keyword>
<dbReference type="HAMAP" id="MF_00454">
    <property type="entry name" value="FluC"/>
    <property type="match status" value="1"/>
</dbReference>
<keyword evidence="3 14" id="KW-1003">Cell membrane</keyword>
<evidence type="ECO:0000313" key="15">
    <source>
        <dbReference type="EMBL" id="MBB5174253.1"/>
    </source>
</evidence>
<feature type="transmembrane region" description="Helical" evidence="14">
    <location>
        <begin position="6"/>
        <end position="24"/>
    </location>
</feature>
<evidence type="ECO:0000256" key="14">
    <source>
        <dbReference type="HAMAP-Rule" id="MF_00454"/>
    </source>
</evidence>
<keyword evidence="16" id="KW-1185">Reference proteome</keyword>
<sequence length="125" mass="13570">MSLLSVGLGGALGAICRYLLGEWVKEKVNNPSIPLAMLIVNLLGSLGLGVFFGVVYGMVPMDVYDDPLFLLIGIGFFGAFTTFSTFSVEAVELIRKRTYLRSFFYVMISIIGSVALFVLGIIGFI</sequence>
<gene>
    <name evidence="14" type="primary">fluC</name>
    <name evidence="14" type="synonym">crcB</name>
    <name evidence="15" type="ORF">HNQ41_002447</name>
</gene>
<dbReference type="Pfam" id="PF02537">
    <property type="entry name" value="CRCB"/>
    <property type="match status" value="1"/>
</dbReference>
<evidence type="ECO:0000256" key="10">
    <source>
        <dbReference type="ARBA" id="ARBA00023303"/>
    </source>
</evidence>
<comment type="activity regulation">
    <text evidence="14">Na(+) is not transported, but it plays an essential structural role and its presence is essential for fluoride channel function.</text>
</comment>
<evidence type="ECO:0000256" key="2">
    <source>
        <dbReference type="ARBA" id="ARBA00022448"/>
    </source>
</evidence>
<evidence type="ECO:0000256" key="5">
    <source>
        <dbReference type="ARBA" id="ARBA00022723"/>
    </source>
</evidence>
<dbReference type="RefSeq" id="WP_184664684.1">
    <property type="nucleotide sequence ID" value="NZ_JACHHB010000011.1"/>
</dbReference>
<accession>A0A840QSG1</accession>
<evidence type="ECO:0000256" key="7">
    <source>
        <dbReference type="ARBA" id="ARBA00023053"/>
    </source>
</evidence>
<dbReference type="GO" id="GO:0140114">
    <property type="term" value="P:cellular detoxification of fluoride"/>
    <property type="evidence" value="ECO:0007669"/>
    <property type="project" value="UniProtKB-UniRule"/>
</dbReference>
<evidence type="ECO:0000256" key="12">
    <source>
        <dbReference type="ARBA" id="ARBA00035585"/>
    </source>
</evidence>
<proteinExistence type="inferred from homology"/>
<keyword evidence="6 14" id="KW-1133">Transmembrane helix</keyword>
<dbReference type="InterPro" id="IPR003691">
    <property type="entry name" value="FluC"/>
</dbReference>
<reference evidence="15 16" key="1">
    <citation type="submission" date="2020-08" db="EMBL/GenBank/DDBJ databases">
        <title>Genomic Encyclopedia of Type Strains, Phase IV (KMG-IV): sequencing the most valuable type-strain genomes for metagenomic binning, comparative biology and taxonomic classification.</title>
        <authorList>
            <person name="Goeker M."/>
        </authorList>
    </citation>
    <scope>NUCLEOTIDE SEQUENCE [LARGE SCALE GENOMIC DNA]</scope>
    <source>
        <strain evidence="15 16">DSM 24696</strain>
    </source>
</reference>
<evidence type="ECO:0000256" key="11">
    <source>
        <dbReference type="ARBA" id="ARBA00035120"/>
    </source>
</evidence>